<gene>
    <name evidence="2" type="ORF">Psch_03012</name>
    <name evidence="1" type="ORF">Psch_04099</name>
</gene>
<protein>
    <submittedName>
        <fullName evidence="1">Transposase</fullName>
    </submittedName>
</protein>
<dbReference type="RefSeq" id="WP_134220455.1">
    <property type="nucleotide sequence ID" value="NZ_QFGA01000002.1"/>
</dbReference>
<accession>A0A4Y7R6K8</accession>
<proteinExistence type="predicted"/>
<name>A0A4Y7R6K8_9FIRM</name>
<dbReference type="Proteomes" id="UP000298324">
    <property type="component" value="Unassembled WGS sequence"/>
</dbReference>
<dbReference type="SUPFAM" id="SSF46689">
    <property type="entry name" value="Homeodomain-like"/>
    <property type="match status" value="1"/>
</dbReference>
<dbReference type="Pfam" id="PF01527">
    <property type="entry name" value="HTH_Tnp_1"/>
    <property type="match status" value="1"/>
</dbReference>
<organism evidence="1 3">
    <name type="scientific">Pelotomaculum schinkii</name>
    <dbReference type="NCBI Taxonomy" id="78350"/>
    <lineage>
        <taxon>Bacteria</taxon>
        <taxon>Bacillati</taxon>
        <taxon>Bacillota</taxon>
        <taxon>Clostridia</taxon>
        <taxon>Eubacteriales</taxon>
        <taxon>Desulfotomaculaceae</taxon>
        <taxon>Pelotomaculum</taxon>
    </lineage>
</organism>
<sequence>MKRKRYPQDFKEQLVKEAQEVGNALSVAKRHGISEKSLYRWIQESKYKAWKETDGNAKKVAAYIPSPQEFKQIEKENNTLKKLLGEKDLEISILRDLVKKTRPGYPTE</sequence>
<dbReference type="AlphaFoldDB" id="A0A4Y7R6K8"/>
<evidence type="ECO:0000313" key="3">
    <source>
        <dbReference type="Proteomes" id="UP000298324"/>
    </source>
</evidence>
<reference evidence="1 3" key="1">
    <citation type="journal article" date="2018" name="Environ. Microbiol.">
        <title>Novel energy conservation strategies and behaviour of Pelotomaculum schinkii driving syntrophic propionate catabolism.</title>
        <authorList>
            <person name="Hidalgo-Ahumada C.A.P."/>
            <person name="Nobu M.K."/>
            <person name="Narihiro T."/>
            <person name="Tamaki H."/>
            <person name="Liu W.T."/>
            <person name="Kamagata Y."/>
            <person name="Stams A.J.M."/>
            <person name="Imachi H."/>
            <person name="Sousa D.Z."/>
        </authorList>
    </citation>
    <scope>NUCLEOTIDE SEQUENCE [LARGE SCALE GENOMIC DNA]</scope>
    <source>
        <strain evidence="1 3">HH</strain>
    </source>
</reference>
<evidence type="ECO:0000313" key="1">
    <source>
        <dbReference type="EMBL" id="TEB04372.1"/>
    </source>
</evidence>
<reference evidence="1" key="2">
    <citation type="submission" date="2018-05" db="EMBL/GenBank/DDBJ databases">
        <authorList>
            <person name="Hidalgo C.A."/>
            <person name="Nobu M.K."/>
            <person name="Narihiro T."/>
            <person name="Tamaki H."/>
            <person name="Liu W.-T."/>
            <person name="Kamagata Y."/>
            <person name="Stams A.J."/>
            <person name="Imachi H."/>
            <person name="Sousa D.Z."/>
        </authorList>
    </citation>
    <scope>NUCLEOTIDE SEQUENCE</scope>
    <source>
        <strain evidence="1">HH</strain>
    </source>
</reference>
<keyword evidence="3" id="KW-1185">Reference proteome</keyword>
<comment type="caution">
    <text evidence="1">The sequence shown here is derived from an EMBL/GenBank/DDBJ whole genome shotgun (WGS) entry which is preliminary data.</text>
</comment>
<dbReference type="GO" id="GO:0006313">
    <property type="term" value="P:DNA transposition"/>
    <property type="evidence" value="ECO:0007669"/>
    <property type="project" value="InterPro"/>
</dbReference>
<dbReference type="EMBL" id="QFGA01000004">
    <property type="protein sequence ID" value="TEB04372.1"/>
    <property type="molecule type" value="Genomic_DNA"/>
</dbReference>
<dbReference type="Gene3D" id="1.10.10.60">
    <property type="entry name" value="Homeodomain-like"/>
    <property type="match status" value="1"/>
</dbReference>
<dbReference type="GO" id="GO:0003677">
    <property type="term" value="F:DNA binding"/>
    <property type="evidence" value="ECO:0007669"/>
    <property type="project" value="InterPro"/>
</dbReference>
<dbReference type="InterPro" id="IPR009057">
    <property type="entry name" value="Homeodomain-like_sf"/>
</dbReference>
<dbReference type="InterPro" id="IPR002514">
    <property type="entry name" value="Transposase_8"/>
</dbReference>
<dbReference type="EMBL" id="QFGA01000002">
    <property type="protein sequence ID" value="TEB05970.1"/>
    <property type="molecule type" value="Genomic_DNA"/>
</dbReference>
<dbReference type="GO" id="GO:0004803">
    <property type="term" value="F:transposase activity"/>
    <property type="evidence" value="ECO:0007669"/>
    <property type="project" value="InterPro"/>
</dbReference>
<evidence type="ECO:0000313" key="2">
    <source>
        <dbReference type="EMBL" id="TEB05970.1"/>
    </source>
</evidence>